<sequence length="423" mass="46828">MWIQLQIVTSGIALGSVVVTQLGRNAAHAKHHKLDEFELHRVVEWCEDLLSSDKLPRSNAMDDYLEENPMAHSEHFMIFDWSNLVYICSVLKSHIEQNCPPTSSSELLSVSPLDRLLASNAEGSTHPFEAVPLCHMRDALGYGFNVHSDTAARYLLSHLHHIGLFHRLDQNPTLFNTDNSADVYCVFPLPFGLDQSTSVEALVSTVEACLTDLDLSVNESIPSLSRLFPREIEAYTYPAGLDDHTDLTSNPFIEPWRAVTRVAAESKEGLSKSLQWLCLIAGSGIEISLAIFRTYSNLGAGSPGSLSDSLLLSRAILSSTWLASKSRQEIRILLSELHATHCSQIISILKSGDSTGVRYAYRINPSQNHQFTLVTGSVSFIRMTLATCLLLYGCDRSKIVEFDVIKEEDIKSLPSRSAAPARI</sequence>
<reference evidence="2" key="1">
    <citation type="submission" date="2020-07" db="EMBL/GenBank/DDBJ databases">
        <authorList>
            <person name="Nieuwenhuis M."/>
            <person name="Van De Peppel L.J.J."/>
        </authorList>
    </citation>
    <scope>NUCLEOTIDE SEQUENCE</scope>
    <source>
        <strain evidence="2">AP01</strain>
        <tissue evidence="2">Mycelium</tissue>
    </source>
</reference>
<dbReference type="OrthoDB" id="6270916at2759"/>
<feature type="signal peptide" evidence="1">
    <location>
        <begin position="1"/>
        <end position="15"/>
    </location>
</feature>
<keyword evidence="3" id="KW-1185">Reference proteome</keyword>
<evidence type="ECO:0000256" key="1">
    <source>
        <dbReference type="SAM" id="SignalP"/>
    </source>
</evidence>
<evidence type="ECO:0000313" key="2">
    <source>
        <dbReference type="EMBL" id="KAG5645224.1"/>
    </source>
</evidence>
<protein>
    <submittedName>
        <fullName evidence="2">Uncharacterized protein</fullName>
    </submittedName>
</protein>
<organism evidence="2 3">
    <name type="scientific">Asterophora parasitica</name>
    <dbReference type="NCBI Taxonomy" id="117018"/>
    <lineage>
        <taxon>Eukaryota</taxon>
        <taxon>Fungi</taxon>
        <taxon>Dikarya</taxon>
        <taxon>Basidiomycota</taxon>
        <taxon>Agaricomycotina</taxon>
        <taxon>Agaricomycetes</taxon>
        <taxon>Agaricomycetidae</taxon>
        <taxon>Agaricales</taxon>
        <taxon>Tricholomatineae</taxon>
        <taxon>Lyophyllaceae</taxon>
        <taxon>Asterophora</taxon>
    </lineage>
</organism>
<accession>A0A9P7KDF0</accession>
<keyword evidence="1" id="KW-0732">Signal</keyword>
<reference evidence="2" key="2">
    <citation type="submission" date="2021-10" db="EMBL/GenBank/DDBJ databases">
        <title>Phylogenomics reveals ancestral predisposition of the termite-cultivated fungus Termitomyces towards a domesticated lifestyle.</title>
        <authorList>
            <person name="Auxier B."/>
            <person name="Grum-Grzhimaylo A."/>
            <person name="Cardenas M.E."/>
            <person name="Lodge J.D."/>
            <person name="Laessoe T."/>
            <person name="Pedersen O."/>
            <person name="Smith M.E."/>
            <person name="Kuyper T.W."/>
            <person name="Franco-Molano E.A."/>
            <person name="Baroni T.J."/>
            <person name="Aanen D.K."/>
        </authorList>
    </citation>
    <scope>NUCLEOTIDE SEQUENCE</scope>
    <source>
        <strain evidence="2">AP01</strain>
        <tissue evidence="2">Mycelium</tissue>
    </source>
</reference>
<gene>
    <name evidence="2" type="ORF">DXG03_006641</name>
</gene>
<dbReference type="EMBL" id="JABCKV010000045">
    <property type="protein sequence ID" value="KAG5645224.1"/>
    <property type="molecule type" value="Genomic_DNA"/>
</dbReference>
<dbReference type="AlphaFoldDB" id="A0A9P7KDF0"/>
<proteinExistence type="predicted"/>
<dbReference type="Proteomes" id="UP000775547">
    <property type="component" value="Unassembled WGS sequence"/>
</dbReference>
<name>A0A9P7KDF0_9AGAR</name>
<evidence type="ECO:0000313" key="3">
    <source>
        <dbReference type="Proteomes" id="UP000775547"/>
    </source>
</evidence>
<feature type="chain" id="PRO_5040144141" evidence="1">
    <location>
        <begin position="16"/>
        <end position="423"/>
    </location>
</feature>
<comment type="caution">
    <text evidence="2">The sequence shown here is derived from an EMBL/GenBank/DDBJ whole genome shotgun (WGS) entry which is preliminary data.</text>
</comment>